<accession>A0ABX2XFM9</accession>
<sequence length="154" mass="18616">MKLNLKGYYLKDGILNFVPCDVIIEFGKIQKIKFDHNEFFTNYQPSYNSEYGIEKIFYEKYSKNLKFTYRILYHNDVEETKIINIKPNQFQVFRIKWAFKKYIIQSDDMRKDILKYVIGGFLGYIATLIIQEVKEYRTTPESPKIENQESFNRK</sequence>
<keyword evidence="1" id="KW-1133">Transmembrane helix</keyword>
<keyword evidence="1" id="KW-0472">Membrane</keyword>
<evidence type="ECO:0000313" key="2">
    <source>
        <dbReference type="EMBL" id="OCB71224.1"/>
    </source>
</evidence>
<evidence type="ECO:0000313" key="3">
    <source>
        <dbReference type="Proteomes" id="UP000093343"/>
    </source>
</evidence>
<organism evidence="2 3">
    <name type="scientific">Flavobacterium piscis</name>
    <dbReference type="NCBI Taxonomy" id="1114874"/>
    <lineage>
        <taxon>Bacteria</taxon>
        <taxon>Pseudomonadati</taxon>
        <taxon>Bacteroidota</taxon>
        <taxon>Flavobacteriia</taxon>
        <taxon>Flavobacteriales</taxon>
        <taxon>Flavobacteriaceae</taxon>
        <taxon>Flavobacterium</taxon>
    </lineage>
</organism>
<keyword evidence="1" id="KW-0812">Transmembrane</keyword>
<evidence type="ECO:0000256" key="1">
    <source>
        <dbReference type="SAM" id="Phobius"/>
    </source>
</evidence>
<comment type="caution">
    <text evidence="2">The sequence shown here is derived from an EMBL/GenBank/DDBJ whole genome shotgun (WGS) entry which is preliminary data.</text>
</comment>
<dbReference type="EMBL" id="LVEN01000038">
    <property type="protein sequence ID" value="OCB71224.1"/>
    <property type="molecule type" value="Genomic_DNA"/>
</dbReference>
<feature type="transmembrane region" description="Helical" evidence="1">
    <location>
        <begin position="113"/>
        <end position="130"/>
    </location>
</feature>
<dbReference type="RefSeq" id="WP_065450744.1">
    <property type="nucleotide sequence ID" value="NZ_LVEN01000038.1"/>
</dbReference>
<dbReference type="Proteomes" id="UP000093343">
    <property type="component" value="Unassembled WGS sequence"/>
</dbReference>
<protein>
    <submittedName>
        <fullName evidence="2">Uncharacterized protein</fullName>
    </submittedName>
</protein>
<name>A0ABX2XFM9_9FLAO</name>
<proteinExistence type="predicted"/>
<gene>
    <name evidence="2" type="ORF">FLP_17080</name>
</gene>
<keyword evidence="3" id="KW-1185">Reference proteome</keyword>
<reference evidence="3" key="1">
    <citation type="submission" date="2016-03" db="EMBL/GenBank/DDBJ databases">
        <title>Draft genome sequence of Paenibacillus glacialis DSM 22343.</title>
        <authorList>
            <person name="Shin S.-K."/>
            <person name="Yi H."/>
        </authorList>
    </citation>
    <scope>NUCLEOTIDE SEQUENCE [LARGE SCALE GENOMIC DNA]</scope>
    <source>
        <strain evidence="3">CCUG 60099</strain>
    </source>
</reference>